<evidence type="ECO:0000256" key="5">
    <source>
        <dbReference type="ARBA" id="ARBA00022963"/>
    </source>
</evidence>
<evidence type="ECO:0000256" key="1">
    <source>
        <dbReference type="ARBA" id="ARBA00000798"/>
    </source>
</evidence>
<sequence>MKELGEAQFSVIVAVAWFTDKEILDLLRKKAKEGIRVVVLSMEDAKNAKSLPWFESIVKAGGSVYLVPEYEDESLMHNKFCVIDDTKVINGSYNWTYNAARKNKENITVITGNPELADEFTQEFFELVTRYYPNTAPPPAMDLEKVIKRFDVIRNLIGLGDIPGVKQQAKHISRLRHDVSIQKILKLIYDDEIPGAVAAIEEFIKKNRGLVVYVDPEIAALLFENDSLDLRLEEANFKKMEITKKILQLEAVLMKAMGSLIKDIIYLRREIVMLKRSLTTEKKEKSTLEEERLKKEYEEIEREWEKYESAAEKNRKQEDVATLTEEDAEQLSKMYRKAAHLCHPDKFSNLSEMKQKEAAKMFVELNEANRKNDIERVTEILEQIEKGSFAVSAPEKNVDKEELRKRVIRKREKIKNETADINELLEKDEYKLSADRKALDAYIKGKVSAFKQELESLKKEFKKLQKEVRKSKKRTS</sequence>
<dbReference type="SUPFAM" id="SSF56024">
    <property type="entry name" value="Phospholipase D/nuclease"/>
    <property type="match status" value="1"/>
</dbReference>
<dbReference type="CDD" id="cd06257">
    <property type="entry name" value="DnaJ"/>
    <property type="match status" value="1"/>
</dbReference>
<dbReference type="PROSITE" id="PS50035">
    <property type="entry name" value="PLD"/>
    <property type="match status" value="1"/>
</dbReference>
<evidence type="ECO:0000256" key="4">
    <source>
        <dbReference type="ARBA" id="ARBA00022801"/>
    </source>
</evidence>
<proteinExistence type="inferred from homology"/>
<keyword evidence="4" id="KW-0378">Hydrolase</keyword>
<gene>
    <name evidence="9" type="ORF">A3C93_02535</name>
</gene>
<dbReference type="STRING" id="1798664.A3C93_02535"/>
<dbReference type="AlphaFoldDB" id="A0A1G2DDR5"/>
<dbReference type="GO" id="GO:0016891">
    <property type="term" value="F:RNA endonuclease activity producing 5'-phosphomonoesters, hydrolytic mechanism"/>
    <property type="evidence" value="ECO:0007669"/>
    <property type="project" value="TreeGrafter"/>
</dbReference>
<reference evidence="9 10" key="1">
    <citation type="journal article" date="2016" name="Nat. Commun.">
        <title>Thousands of microbial genomes shed light on interconnected biogeochemical processes in an aquifer system.</title>
        <authorList>
            <person name="Anantharaman K."/>
            <person name="Brown C.T."/>
            <person name="Hug L.A."/>
            <person name="Sharon I."/>
            <person name="Castelle C.J."/>
            <person name="Probst A.J."/>
            <person name="Thomas B.C."/>
            <person name="Singh A."/>
            <person name="Wilkins M.J."/>
            <person name="Karaoz U."/>
            <person name="Brodie E.L."/>
            <person name="Williams K.H."/>
            <person name="Hubbard S.S."/>
            <person name="Banfield J.F."/>
        </authorList>
    </citation>
    <scope>NUCLEOTIDE SEQUENCE [LARGE SCALE GENOMIC DNA]</scope>
</reference>
<evidence type="ECO:0000256" key="3">
    <source>
        <dbReference type="ARBA" id="ARBA00012027"/>
    </source>
</evidence>
<evidence type="ECO:0000259" key="8">
    <source>
        <dbReference type="PROSITE" id="PS50035"/>
    </source>
</evidence>
<dbReference type="Gene3D" id="3.30.870.10">
    <property type="entry name" value="Endonuclease Chain A"/>
    <property type="match status" value="1"/>
</dbReference>
<dbReference type="InterPro" id="IPR036869">
    <property type="entry name" value="J_dom_sf"/>
</dbReference>
<name>A0A1G2DDR5_9BACT</name>
<keyword evidence="5" id="KW-0442">Lipid degradation</keyword>
<comment type="caution">
    <text evidence="9">The sequence shown here is derived from an EMBL/GenBank/DDBJ whole genome shotgun (WGS) entry which is preliminary data.</text>
</comment>
<organism evidence="9 10">
    <name type="scientific">Candidatus Lloydbacteria bacterium RIFCSPHIGHO2_02_FULL_54_17</name>
    <dbReference type="NCBI Taxonomy" id="1798664"/>
    <lineage>
        <taxon>Bacteria</taxon>
        <taxon>Candidatus Lloydiibacteriota</taxon>
    </lineage>
</organism>
<dbReference type="PANTHER" id="PTHR43856">
    <property type="entry name" value="CARDIOLIPIN HYDROLASE"/>
    <property type="match status" value="1"/>
</dbReference>
<evidence type="ECO:0000256" key="7">
    <source>
        <dbReference type="SAM" id="Coils"/>
    </source>
</evidence>
<evidence type="ECO:0000256" key="6">
    <source>
        <dbReference type="ARBA" id="ARBA00023098"/>
    </source>
</evidence>
<protein>
    <recommendedName>
        <fullName evidence="3">phospholipase D</fullName>
        <ecNumber evidence="3">3.1.4.4</ecNumber>
    </recommendedName>
</protein>
<dbReference type="InterPro" id="IPR025202">
    <property type="entry name" value="PLD-like_dom"/>
</dbReference>
<feature type="coiled-coil region" evidence="7">
    <location>
        <begin position="271"/>
        <end position="317"/>
    </location>
</feature>
<dbReference type="GO" id="GO:0006793">
    <property type="term" value="P:phosphorus metabolic process"/>
    <property type="evidence" value="ECO:0007669"/>
    <property type="project" value="UniProtKB-ARBA"/>
</dbReference>
<dbReference type="Gene3D" id="1.10.287.110">
    <property type="entry name" value="DnaJ domain"/>
    <property type="match status" value="1"/>
</dbReference>
<evidence type="ECO:0000313" key="10">
    <source>
        <dbReference type="Proteomes" id="UP000178636"/>
    </source>
</evidence>
<feature type="domain" description="PLD phosphodiesterase" evidence="8">
    <location>
        <begin position="72"/>
        <end position="99"/>
    </location>
</feature>
<dbReference type="EC" id="3.1.4.4" evidence="3"/>
<keyword evidence="6" id="KW-0443">Lipid metabolism</keyword>
<dbReference type="EMBL" id="MHLO01000029">
    <property type="protein sequence ID" value="OGZ11787.1"/>
    <property type="molecule type" value="Genomic_DNA"/>
</dbReference>
<dbReference type="PANTHER" id="PTHR43856:SF1">
    <property type="entry name" value="MITOCHONDRIAL CARDIOLIPIN HYDROLASE"/>
    <property type="match status" value="1"/>
</dbReference>
<keyword evidence="7" id="KW-0175">Coiled coil</keyword>
<evidence type="ECO:0000256" key="2">
    <source>
        <dbReference type="ARBA" id="ARBA00008664"/>
    </source>
</evidence>
<evidence type="ECO:0000313" key="9">
    <source>
        <dbReference type="EMBL" id="OGZ11787.1"/>
    </source>
</evidence>
<dbReference type="InterPro" id="IPR051406">
    <property type="entry name" value="PLD_domain"/>
</dbReference>
<dbReference type="Pfam" id="PF13091">
    <property type="entry name" value="PLDc_2"/>
    <property type="match status" value="1"/>
</dbReference>
<dbReference type="GO" id="GO:0004630">
    <property type="term" value="F:phospholipase D activity"/>
    <property type="evidence" value="ECO:0007669"/>
    <property type="project" value="UniProtKB-EC"/>
</dbReference>
<dbReference type="GO" id="GO:0016042">
    <property type="term" value="P:lipid catabolic process"/>
    <property type="evidence" value="ECO:0007669"/>
    <property type="project" value="UniProtKB-KW"/>
</dbReference>
<accession>A0A1G2DDR5</accession>
<feature type="coiled-coil region" evidence="7">
    <location>
        <begin position="397"/>
        <end position="474"/>
    </location>
</feature>
<dbReference type="Proteomes" id="UP000178636">
    <property type="component" value="Unassembled WGS sequence"/>
</dbReference>
<comment type="similarity">
    <text evidence="2">Belongs to the phospholipase D family.</text>
</comment>
<dbReference type="InterPro" id="IPR001736">
    <property type="entry name" value="PLipase_D/transphosphatidylase"/>
</dbReference>
<dbReference type="InterPro" id="IPR001623">
    <property type="entry name" value="DnaJ_domain"/>
</dbReference>
<dbReference type="SUPFAM" id="SSF46565">
    <property type="entry name" value="Chaperone J-domain"/>
    <property type="match status" value="1"/>
</dbReference>
<comment type="catalytic activity">
    <reaction evidence="1">
        <text>a 1,2-diacyl-sn-glycero-3-phosphocholine + H2O = a 1,2-diacyl-sn-glycero-3-phosphate + choline + H(+)</text>
        <dbReference type="Rhea" id="RHEA:14445"/>
        <dbReference type="ChEBI" id="CHEBI:15354"/>
        <dbReference type="ChEBI" id="CHEBI:15377"/>
        <dbReference type="ChEBI" id="CHEBI:15378"/>
        <dbReference type="ChEBI" id="CHEBI:57643"/>
        <dbReference type="ChEBI" id="CHEBI:58608"/>
        <dbReference type="EC" id="3.1.4.4"/>
    </reaction>
</comment>